<evidence type="ECO:0000313" key="1">
    <source>
        <dbReference type="EMBL" id="KKN36983.1"/>
    </source>
</evidence>
<reference evidence="1" key="1">
    <citation type="journal article" date="2015" name="Nature">
        <title>Complex archaea that bridge the gap between prokaryotes and eukaryotes.</title>
        <authorList>
            <person name="Spang A."/>
            <person name="Saw J.H."/>
            <person name="Jorgensen S.L."/>
            <person name="Zaremba-Niedzwiedzka K."/>
            <person name="Martijn J."/>
            <person name="Lind A.E."/>
            <person name="van Eijk R."/>
            <person name="Schleper C."/>
            <person name="Guy L."/>
            <person name="Ettema T.J."/>
        </authorList>
    </citation>
    <scope>NUCLEOTIDE SEQUENCE</scope>
</reference>
<protein>
    <submittedName>
        <fullName evidence="1">Uncharacterized protein</fullName>
    </submittedName>
</protein>
<dbReference type="AlphaFoldDB" id="A0A0F9T617"/>
<gene>
    <name evidence="1" type="ORF">LCGC14_0767940</name>
</gene>
<organism evidence="1">
    <name type="scientific">marine sediment metagenome</name>
    <dbReference type="NCBI Taxonomy" id="412755"/>
    <lineage>
        <taxon>unclassified sequences</taxon>
        <taxon>metagenomes</taxon>
        <taxon>ecological metagenomes</taxon>
    </lineage>
</organism>
<proteinExistence type="predicted"/>
<accession>A0A0F9T617</accession>
<comment type="caution">
    <text evidence="1">The sequence shown here is derived from an EMBL/GenBank/DDBJ whole genome shotgun (WGS) entry which is preliminary data.</text>
</comment>
<name>A0A0F9T617_9ZZZZ</name>
<dbReference type="EMBL" id="LAZR01001928">
    <property type="protein sequence ID" value="KKN36983.1"/>
    <property type="molecule type" value="Genomic_DNA"/>
</dbReference>
<sequence>MFTQKEMLRDGVSMTFGQTYSFDLPKSGQLESLVLYIRSTAVSNAFLTVRKWRLIDYISKIEVIGDGVEVIKSFDGRQALASAFYDDFREPVSMWRTYATTSQRQWIPIHFGRGFLDEIYGLDLSRFNQVTLKITNDASGTYFSTDVTLSIMAIWKREEPTPFQGYFREEDWKTWAPVAAGWEYNDLPLGLPIRRILLRARPGVDAADAKNNSSLHRLMDDIDFTLRSGQTRVYRGDLEMLGHVSVMEMPALAETQGNVDRTQGYGFETHVGYVTQALGYGQGDTDGLTTALAYLRKDVQESAQESGYRPANGPLGWVARGHGYGHCVPLYYARKPNLEDLLIPEDVKQVAVNIQCRTGTTVSGDSELAQNAIVLSRLVR</sequence>